<proteinExistence type="predicted"/>
<dbReference type="AlphaFoldDB" id="H8MGV9"/>
<dbReference type="KEGG" id="ccx:COCOR_05792"/>
<accession>H8MGV9</accession>
<dbReference type="InParanoid" id="H8MGV9"/>
<dbReference type="RefSeq" id="WP_014398580.1">
    <property type="nucleotide sequence ID" value="NC_017030.1"/>
</dbReference>
<dbReference type="eggNOG" id="COG4783">
    <property type="taxonomic scope" value="Bacteria"/>
</dbReference>
<evidence type="ECO:0000313" key="2">
    <source>
        <dbReference type="Proteomes" id="UP000007587"/>
    </source>
</evidence>
<gene>
    <name evidence="1" type="ordered locus">COCOR_05792</name>
</gene>
<organism evidence="1 2">
    <name type="scientific">Corallococcus coralloides (strain ATCC 25202 / DSM 2259 / NBRC 100086 / M2)</name>
    <name type="common">Myxococcus coralloides</name>
    <dbReference type="NCBI Taxonomy" id="1144275"/>
    <lineage>
        <taxon>Bacteria</taxon>
        <taxon>Pseudomonadati</taxon>
        <taxon>Myxococcota</taxon>
        <taxon>Myxococcia</taxon>
        <taxon>Myxococcales</taxon>
        <taxon>Cystobacterineae</taxon>
        <taxon>Myxococcaceae</taxon>
        <taxon>Corallococcus</taxon>
    </lineage>
</organism>
<reference evidence="1 2" key="1">
    <citation type="journal article" date="2012" name="J. Bacteriol.">
        <title>Complete Genome Sequence of the Fruiting Myxobacterium Corallococcus coralloides DSM 2259.</title>
        <authorList>
            <person name="Huntley S."/>
            <person name="Zhang Y."/>
            <person name="Treuner-Lange A."/>
            <person name="Kneip S."/>
            <person name="Sensen C.W."/>
            <person name="Sogaard-Andersen L."/>
        </authorList>
    </citation>
    <scope>NUCLEOTIDE SEQUENCE [LARGE SCALE GENOMIC DNA]</scope>
    <source>
        <strain evidence="2">ATCC 25202 / DSM 2259 / NBRC 100086 / M2</strain>
    </source>
</reference>
<dbReference type="Proteomes" id="UP000007587">
    <property type="component" value="Chromosome"/>
</dbReference>
<reference evidence="2" key="2">
    <citation type="submission" date="2012-03" db="EMBL/GenBank/DDBJ databases">
        <title>Genome sequence of the fruiting myxobacterium Corallococcus coralloides DSM 2259.</title>
        <authorList>
            <person name="Huntley S."/>
            <person name="Zhang Y."/>
            <person name="Treuner-Lange A."/>
            <person name="Sensen C.W."/>
            <person name="Sogaard-Andersen L."/>
        </authorList>
    </citation>
    <scope>NUCLEOTIDE SEQUENCE [LARGE SCALE GENOMIC DNA]</scope>
    <source>
        <strain evidence="2">ATCC 25202 / DSM 2259 / NBRC 100086 / M2</strain>
    </source>
</reference>
<dbReference type="OrthoDB" id="5503401at2"/>
<keyword evidence="2" id="KW-1185">Reference proteome</keyword>
<evidence type="ECO:0000313" key="1">
    <source>
        <dbReference type="EMBL" id="AFE06584.1"/>
    </source>
</evidence>
<dbReference type="HOGENOM" id="CLU_2286753_0_0_7"/>
<protein>
    <submittedName>
        <fullName evidence="1">Putative lipoprotein</fullName>
    </submittedName>
</protein>
<name>H8MGV9_CORCM</name>
<dbReference type="EMBL" id="CP003389">
    <property type="protein sequence ID" value="AFE06584.1"/>
    <property type="molecule type" value="Genomic_DNA"/>
</dbReference>
<keyword evidence="1" id="KW-0449">Lipoprotein</keyword>
<sequence>MRPCATEVAWRLSQVGQHAAALMTLRPVLRRSTMGDRPNPYLLETAAAAHFGLNQCTEALAEQRKAVELLPAEWLASERERFQRKLQDYQSACAPPAPTTP</sequence>